<proteinExistence type="predicted"/>
<dbReference type="RefSeq" id="WP_054965690.1">
    <property type="nucleotide sequence ID" value="NZ_FMUN01000006.1"/>
</dbReference>
<sequence>MRARKVLITACLLAGAPTLALGHAEHQQFAEDGADQPDSWVVGIRQASAEMAGLLDTAKAVAERRAMTLRTDGRVRARPSRIQEVNANTSGEVRDLWVRRGQAVRQGEGLASIYSPQFILQQEQHLALLGSQVQQEQIRALGNLGDYMEDARKNLEWWGLSEKQVKRLEKEKEVVKETLDFFAPFDGIVTEVMVRPGELINVGGGKAMGQFVVTGAPIARMVPFEGLWVEARTYPRFLSALREGQSVQVQWGKGELATTAAGTVATVRPLVEEDRRGRFFVSLEEVPAHAALDEPVTVKVELEHKQGVWVPADALLNAGGERPYLFVQRQRDVFERRVVEVGQRVGDRIRISEGVSAGEKVVVGGAYMLEGRRLTTGGPGGDMHH</sequence>
<organism evidence="4 5">
    <name type="scientific">Thiohalorhabdus denitrificans</name>
    <dbReference type="NCBI Taxonomy" id="381306"/>
    <lineage>
        <taxon>Bacteria</taxon>
        <taxon>Pseudomonadati</taxon>
        <taxon>Pseudomonadota</taxon>
        <taxon>Gammaproteobacteria</taxon>
        <taxon>Thiohalorhabdales</taxon>
        <taxon>Thiohalorhabdaceae</taxon>
        <taxon>Thiohalorhabdus</taxon>
    </lineage>
</organism>
<feature type="domain" description="CzcB-like C-terminal circularly permuted SH3-like" evidence="3">
    <location>
        <begin position="308"/>
        <end position="369"/>
    </location>
</feature>
<feature type="signal peptide" evidence="2">
    <location>
        <begin position="1"/>
        <end position="20"/>
    </location>
</feature>
<dbReference type="Gene3D" id="2.40.50.100">
    <property type="match status" value="1"/>
</dbReference>
<dbReference type="PANTHER" id="PTHR30097">
    <property type="entry name" value="CATION EFFLUX SYSTEM PROTEIN CUSB"/>
    <property type="match status" value="1"/>
</dbReference>
<dbReference type="GO" id="GO:0030313">
    <property type="term" value="C:cell envelope"/>
    <property type="evidence" value="ECO:0007669"/>
    <property type="project" value="TreeGrafter"/>
</dbReference>
<feature type="chain" id="PRO_5010433466" evidence="2">
    <location>
        <begin position="21"/>
        <end position="385"/>
    </location>
</feature>
<evidence type="ECO:0000256" key="2">
    <source>
        <dbReference type="SAM" id="SignalP"/>
    </source>
</evidence>
<evidence type="ECO:0000256" key="1">
    <source>
        <dbReference type="ARBA" id="ARBA00022448"/>
    </source>
</evidence>
<keyword evidence="2" id="KW-0732">Signal</keyword>
<keyword evidence="1" id="KW-0813">Transport</keyword>
<name>A0A0P9EQB8_9GAMM</name>
<dbReference type="STRING" id="381306.AN478_05935"/>
<dbReference type="InterPro" id="IPR058649">
    <property type="entry name" value="CzcB_C"/>
</dbReference>
<protein>
    <submittedName>
        <fullName evidence="4">Multidrug efflux pump subunit AcrA (Membrane-fusion protein)</fullName>
    </submittedName>
</protein>
<accession>A0A0P9EQB8</accession>
<dbReference type="PANTHER" id="PTHR30097:SF4">
    <property type="entry name" value="SLR6042 PROTEIN"/>
    <property type="match status" value="1"/>
</dbReference>
<dbReference type="SUPFAM" id="SSF111369">
    <property type="entry name" value="HlyD-like secretion proteins"/>
    <property type="match status" value="1"/>
</dbReference>
<dbReference type="AlphaFoldDB" id="A0A0P9EQB8"/>
<dbReference type="InterPro" id="IPR051909">
    <property type="entry name" value="MFP_Cation_Efflux"/>
</dbReference>
<evidence type="ECO:0000313" key="5">
    <source>
        <dbReference type="Proteomes" id="UP000183104"/>
    </source>
</evidence>
<reference evidence="5" key="1">
    <citation type="submission" date="2016-10" db="EMBL/GenBank/DDBJ databases">
        <authorList>
            <person name="Varghese N."/>
        </authorList>
    </citation>
    <scope>NUCLEOTIDE SEQUENCE [LARGE SCALE GENOMIC DNA]</scope>
    <source>
        <strain evidence="5">HL 19</strain>
    </source>
</reference>
<dbReference type="Gene3D" id="2.40.420.20">
    <property type="match status" value="1"/>
</dbReference>
<gene>
    <name evidence="4" type="ORF">SAMN05661077_2190</name>
</gene>
<dbReference type="GO" id="GO:0060003">
    <property type="term" value="P:copper ion export"/>
    <property type="evidence" value="ECO:0007669"/>
    <property type="project" value="TreeGrafter"/>
</dbReference>
<evidence type="ECO:0000313" key="4">
    <source>
        <dbReference type="EMBL" id="SCY46750.1"/>
    </source>
</evidence>
<keyword evidence="5" id="KW-1185">Reference proteome</keyword>
<dbReference type="Proteomes" id="UP000183104">
    <property type="component" value="Unassembled WGS sequence"/>
</dbReference>
<evidence type="ECO:0000259" key="3">
    <source>
        <dbReference type="Pfam" id="PF25975"/>
    </source>
</evidence>
<dbReference type="OrthoDB" id="9806939at2"/>
<dbReference type="Pfam" id="PF25975">
    <property type="entry name" value="CzcB_C"/>
    <property type="match status" value="1"/>
</dbReference>
<dbReference type="EMBL" id="FMUN01000006">
    <property type="protein sequence ID" value="SCY46750.1"/>
    <property type="molecule type" value="Genomic_DNA"/>
</dbReference>
<dbReference type="GO" id="GO:0015679">
    <property type="term" value="P:plasma membrane copper ion transport"/>
    <property type="evidence" value="ECO:0007669"/>
    <property type="project" value="TreeGrafter"/>
</dbReference>